<dbReference type="EMBL" id="DSOK01000111">
    <property type="protein sequence ID" value="HEN14519.1"/>
    <property type="molecule type" value="Genomic_DNA"/>
</dbReference>
<proteinExistence type="predicted"/>
<sequence>MSKPGIGERDFELAGYEILAQGARGPLILEKPTEAGVDYFLLFHTDRSSLPYRVGFPILVANAVQIALERSALSEARSWPTGNLPPQRLTAGTEYQVEGPAGTTESVRASPIGVLSGATASEPGRYVIREGSEPVVSLGVSLLAPTESSLGAVEKLLFPETSVSSAAETLPTNRPLWGWFALAGLALLVGEWWCFQKRPGGVPA</sequence>
<protein>
    <submittedName>
        <fullName evidence="1">Uncharacterized protein</fullName>
    </submittedName>
</protein>
<name>A0A7C2JYJ3_9PLAN</name>
<gene>
    <name evidence="1" type="ORF">ENQ76_03500</name>
</gene>
<organism evidence="1">
    <name type="scientific">Schlesneria paludicola</name>
    <dbReference type="NCBI Taxonomy" id="360056"/>
    <lineage>
        <taxon>Bacteria</taxon>
        <taxon>Pseudomonadati</taxon>
        <taxon>Planctomycetota</taxon>
        <taxon>Planctomycetia</taxon>
        <taxon>Planctomycetales</taxon>
        <taxon>Planctomycetaceae</taxon>
        <taxon>Schlesneria</taxon>
    </lineage>
</organism>
<dbReference type="AlphaFoldDB" id="A0A7C2JYJ3"/>
<reference evidence="1" key="1">
    <citation type="journal article" date="2020" name="mSystems">
        <title>Genome- and Community-Level Interaction Insights into Carbon Utilization and Element Cycling Functions of Hydrothermarchaeota in Hydrothermal Sediment.</title>
        <authorList>
            <person name="Zhou Z."/>
            <person name="Liu Y."/>
            <person name="Xu W."/>
            <person name="Pan J."/>
            <person name="Luo Z.H."/>
            <person name="Li M."/>
        </authorList>
    </citation>
    <scope>NUCLEOTIDE SEQUENCE [LARGE SCALE GENOMIC DNA]</scope>
    <source>
        <strain evidence="1">SpSt-339</strain>
    </source>
</reference>
<accession>A0A7C2JYJ3</accession>
<comment type="caution">
    <text evidence="1">The sequence shown here is derived from an EMBL/GenBank/DDBJ whole genome shotgun (WGS) entry which is preliminary data.</text>
</comment>
<evidence type="ECO:0000313" key="1">
    <source>
        <dbReference type="EMBL" id="HEN14519.1"/>
    </source>
</evidence>